<dbReference type="NCBIfam" id="NF007621">
    <property type="entry name" value="PRK10276.1"/>
    <property type="match status" value="1"/>
</dbReference>
<dbReference type="InterPro" id="IPR015927">
    <property type="entry name" value="Peptidase_S24_S26A/B/C"/>
</dbReference>
<dbReference type="EMBL" id="JACIGE010000014">
    <property type="protein sequence ID" value="MBB4248795.1"/>
    <property type="molecule type" value="Genomic_DNA"/>
</dbReference>
<evidence type="ECO:0000313" key="10">
    <source>
        <dbReference type="Proteomes" id="UP000587070"/>
    </source>
</evidence>
<name>A0A840GA98_RHOTE</name>
<reference evidence="9 10" key="1">
    <citation type="submission" date="2020-08" db="EMBL/GenBank/DDBJ databases">
        <title>Genome sequencing of Purple Non-Sulfur Bacteria from various extreme environments.</title>
        <authorList>
            <person name="Mayer M."/>
        </authorList>
    </citation>
    <scope>NUCLEOTIDE SEQUENCE [LARGE SCALE GENOMIC DNA]</scope>
    <source>
        <strain evidence="9 10">2761</strain>
    </source>
</reference>
<evidence type="ECO:0000256" key="7">
    <source>
        <dbReference type="RuleBase" id="RU003991"/>
    </source>
</evidence>
<keyword evidence="4 7" id="KW-0068">Autocatalytic cleavage</keyword>
<protein>
    <submittedName>
        <fullName evidence="9">DNA polymerase V</fullName>
        <ecNumber evidence="9">3.4.21.-</ecNumber>
    </submittedName>
</protein>
<keyword evidence="6" id="KW-0742">SOS response</keyword>
<dbReference type="Gene3D" id="2.10.109.10">
    <property type="entry name" value="Umud Fragment, subunit A"/>
    <property type="match status" value="1"/>
</dbReference>
<evidence type="ECO:0000259" key="8">
    <source>
        <dbReference type="Pfam" id="PF00717"/>
    </source>
</evidence>
<keyword evidence="10" id="KW-1185">Reference proteome</keyword>
<dbReference type="PANTHER" id="PTHR33516">
    <property type="entry name" value="LEXA REPRESSOR"/>
    <property type="match status" value="1"/>
</dbReference>
<dbReference type="PRINTS" id="PR00726">
    <property type="entry name" value="LEXASERPTASE"/>
</dbReference>
<evidence type="ECO:0000256" key="2">
    <source>
        <dbReference type="ARBA" id="ARBA00022763"/>
    </source>
</evidence>
<dbReference type="OrthoDB" id="9802364at2"/>
<dbReference type="RefSeq" id="WP_153117673.1">
    <property type="nucleotide sequence ID" value="NZ_JACIGE010000014.1"/>
</dbReference>
<organism evidence="9 10">
    <name type="scientific">Rhodocyclus tenuis</name>
    <name type="common">Rhodospirillum tenue</name>
    <dbReference type="NCBI Taxonomy" id="1066"/>
    <lineage>
        <taxon>Bacteria</taxon>
        <taxon>Pseudomonadati</taxon>
        <taxon>Pseudomonadota</taxon>
        <taxon>Betaproteobacteria</taxon>
        <taxon>Rhodocyclales</taxon>
        <taxon>Rhodocyclaceae</taxon>
        <taxon>Rhodocyclus</taxon>
    </lineage>
</organism>
<dbReference type="AlphaFoldDB" id="A0A840GA98"/>
<dbReference type="InterPro" id="IPR050077">
    <property type="entry name" value="LexA_repressor"/>
</dbReference>
<dbReference type="EC" id="3.4.21.-" evidence="9"/>
<gene>
    <name evidence="9" type="ORF">GGD90_003195</name>
</gene>
<accession>A0A840GA98</accession>
<dbReference type="InterPro" id="IPR036286">
    <property type="entry name" value="LexA/Signal_pep-like_sf"/>
</dbReference>
<dbReference type="Proteomes" id="UP000587070">
    <property type="component" value="Unassembled WGS sequence"/>
</dbReference>
<evidence type="ECO:0000313" key="9">
    <source>
        <dbReference type="EMBL" id="MBB4248795.1"/>
    </source>
</evidence>
<dbReference type="InterPro" id="IPR006197">
    <property type="entry name" value="Peptidase_S24_LexA"/>
</dbReference>
<dbReference type="GO" id="GO:0003677">
    <property type="term" value="F:DNA binding"/>
    <property type="evidence" value="ECO:0007669"/>
    <property type="project" value="InterPro"/>
</dbReference>
<evidence type="ECO:0000256" key="6">
    <source>
        <dbReference type="ARBA" id="ARBA00023236"/>
    </source>
</evidence>
<dbReference type="CDD" id="cd06529">
    <property type="entry name" value="S24_LexA-like"/>
    <property type="match status" value="1"/>
</dbReference>
<evidence type="ECO:0000256" key="3">
    <source>
        <dbReference type="ARBA" id="ARBA00022801"/>
    </source>
</evidence>
<dbReference type="GO" id="GO:0009432">
    <property type="term" value="P:SOS response"/>
    <property type="evidence" value="ECO:0007669"/>
    <property type="project" value="UniProtKB-KW"/>
</dbReference>
<dbReference type="GO" id="GO:0006281">
    <property type="term" value="P:DNA repair"/>
    <property type="evidence" value="ECO:0007669"/>
    <property type="project" value="UniProtKB-KW"/>
</dbReference>
<comment type="caution">
    <text evidence="9">The sequence shown here is derived from an EMBL/GenBank/DDBJ whole genome shotgun (WGS) entry which is preliminary data.</text>
</comment>
<comment type="similarity">
    <text evidence="1 7">Belongs to the peptidase S24 family.</text>
</comment>
<sequence length="164" mass="18181">MLLPFEHPDSSLARAHFHLRFLSPAEVAERVSFPVFATGIRAGFPSPAADFVEGRLDLNDLIQHHEATFFAWCEGDSMTGLGLRDGDLLVIDKAVEPEMGDIVVAEINAEFTVKRLGRQEGKPHLLPANPAYPPIPVPPEGIQVWGVVIRVIHDPRPRAKRRQP</sequence>
<evidence type="ECO:0000256" key="1">
    <source>
        <dbReference type="ARBA" id="ARBA00007484"/>
    </source>
</evidence>
<evidence type="ECO:0000256" key="5">
    <source>
        <dbReference type="ARBA" id="ARBA00023204"/>
    </source>
</evidence>
<keyword evidence="2" id="KW-0227">DNA damage</keyword>
<dbReference type="PANTHER" id="PTHR33516:SF2">
    <property type="entry name" value="LEXA REPRESSOR-RELATED"/>
    <property type="match status" value="1"/>
</dbReference>
<dbReference type="GO" id="GO:0016787">
    <property type="term" value="F:hydrolase activity"/>
    <property type="evidence" value="ECO:0007669"/>
    <property type="project" value="UniProtKB-KW"/>
</dbReference>
<dbReference type="InterPro" id="IPR039418">
    <property type="entry name" value="LexA-like"/>
</dbReference>
<keyword evidence="3 7" id="KW-0378">Hydrolase</keyword>
<feature type="domain" description="Peptidase S24/S26A/S26B/S26C" evidence="8">
    <location>
        <begin position="35"/>
        <end position="149"/>
    </location>
</feature>
<dbReference type="SUPFAM" id="SSF51306">
    <property type="entry name" value="LexA/Signal peptidase"/>
    <property type="match status" value="1"/>
</dbReference>
<dbReference type="GO" id="GO:0006355">
    <property type="term" value="P:regulation of DNA-templated transcription"/>
    <property type="evidence" value="ECO:0007669"/>
    <property type="project" value="InterPro"/>
</dbReference>
<evidence type="ECO:0000256" key="4">
    <source>
        <dbReference type="ARBA" id="ARBA00022813"/>
    </source>
</evidence>
<dbReference type="Pfam" id="PF00717">
    <property type="entry name" value="Peptidase_S24"/>
    <property type="match status" value="1"/>
</dbReference>
<proteinExistence type="inferred from homology"/>
<keyword evidence="5" id="KW-0234">DNA repair</keyword>